<comment type="caution">
    <text evidence="1">The sequence shown here is derived from an EMBL/GenBank/DDBJ whole genome shotgun (WGS) entry which is preliminary data.</text>
</comment>
<evidence type="ECO:0000313" key="2">
    <source>
        <dbReference type="Proteomes" id="UP000216345"/>
    </source>
</evidence>
<proteinExistence type="predicted"/>
<name>A0A256FI16_9HYPH</name>
<dbReference type="AlphaFoldDB" id="A0A256FI16"/>
<protein>
    <submittedName>
        <fullName evidence="1">Uncharacterized protein</fullName>
    </submittedName>
</protein>
<accession>A0A256FI16</accession>
<reference evidence="1 2" key="1">
    <citation type="submission" date="2017-07" db="EMBL/GenBank/DDBJ databases">
        <title>Phylogenetic study on the rhizospheric bacterium Ochrobactrum sp. A44.</title>
        <authorList>
            <person name="Krzyzanowska D.M."/>
            <person name="Ossowicki A."/>
            <person name="Rajewska M."/>
            <person name="Maciag T."/>
            <person name="Kaczynski Z."/>
            <person name="Czerwicka M."/>
            <person name="Jafra S."/>
        </authorList>
    </citation>
    <scope>NUCLEOTIDE SEQUENCE [LARGE SCALE GENOMIC DNA]</scope>
    <source>
        <strain evidence="1 2">PR17</strain>
    </source>
</reference>
<dbReference type="Proteomes" id="UP000216345">
    <property type="component" value="Unassembled WGS sequence"/>
</dbReference>
<gene>
    <name evidence="1" type="ORF">CEV32_0507</name>
</gene>
<dbReference type="EMBL" id="NNRK01000026">
    <property type="protein sequence ID" value="OYR14502.1"/>
    <property type="molecule type" value="Genomic_DNA"/>
</dbReference>
<keyword evidence="2" id="KW-1185">Reference proteome</keyword>
<sequence length="49" mass="5569">MLALKATGHNRFRPAKVDELGSDLKLFFPARNRIAHVIVIIFTLVESDF</sequence>
<evidence type="ECO:0000313" key="1">
    <source>
        <dbReference type="EMBL" id="OYR14502.1"/>
    </source>
</evidence>
<organism evidence="1 2">
    <name type="scientific">Brucella rhizosphaerae</name>
    <dbReference type="NCBI Taxonomy" id="571254"/>
    <lineage>
        <taxon>Bacteria</taxon>
        <taxon>Pseudomonadati</taxon>
        <taxon>Pseudomonadota</taxon>
        <taxon>Alphaproteobacteria</taxon>
        <taxon>Hyphomicrobiales</taxon>
        <taxon>Brucellaceae</taxon>
        <taxon>Brucella/Ochrobactrum group</taxon>
        <taxon>Brucella</taxon>
    </lineage>
</organism>